<dbReference type="Pfam" id="PF23410">
    <property type="entry name" value="Beta-prop_VPS8"/>
    <property type="match status" value="1"/>
</dbReference>
<dbReference type="Proteomes" id="UP001195769">
    <property type="component" value="Unassembled WGS sequence"/>
</dbReference>
<name>A0AAD4E6K1_9AGAM</name>
<proteinExistence type="inferred from homology"/>
<comment type="caution">
    <text evidence="5">The sequence shown here is derived from an EMBL/GenBank/DDBJ whole genome shotgun (WGS) entry which is preliminary data.</text>
</comment>
<gene>
    <name evidence="5" type="ORF">F5891DRAFT_1128517</name>
</gene>
<evidence type="ECO:0000259" key="4">
    <source>
        <dbReference type="Pfam" id="PF25066"/>
    </source>
</evidence>
<dbReference type="Pfam" id="PF25066">
    <property type="entry name" value="TPR_VPS8_2"/>
    <property type="match status" value="1"/>
</dbReference>
<dbReference type="InterPro" id="IPR025941">
    <property type="entry name" value="Vps8_central_dom"/>
</dbReference>
<evidence type="ECO:0000256" key="1">
    <source>
        <dbReference type="ARBA" id="ARBA00009422"/>
    </source>
</evidence>
<feature type="region of interest" description="Disordered" evidence="2">
    <location>
        <begin position="127"/>
        <end position="168"/>
    </location>
</feature>
<dbReference type="Gene3D" id="2.130.10.10">
    <property type="entry name" value="YVTN repeat-like/Quinoprotein amine dehydrogenase"/>
    <property type="match status" value="1"/>
</dbReference>
<sequence>MEELLSDGDDENGDAEAEEDGGGFVYDGVDADQVTGDNYRDQLRDVLGPEDSYDHDESEEQEVEQALLQENSSASNELPRDVPLDVTAPTSASLVMSSLPHSRVGSPAPNGPFLQFPKPFLHPNVSRLRSPAPSTESPHAQAINSFSPSPSQISEISRTSSPSTGNNGLLIGQEREVFRWSSLRSAGSHLYNQKPAKASSVLGDIIAGAPMVLAANGSICVGTDKGRIFVFDFKQSLKCICGSDSSGSIFGPVSAVALSNDHTFVASGHTTGYIQLFNLKNPEIAARTVTPVTLAAITSGRQEGHLSGSRIISISFVAGRHTAVVSADEHGLSFYHSLGKVLFVDASDTIRIFGNYHGEDAPEASISGHPADPLSQQNALNRTSFRRRRRPHNTILAMSTLPLGPLPHSTDAYQIAALLTPTKLVVVGLQPTPKTWLKIMRDEEQLSSPAYRRRGCLAWFPSVEDISTEKLDKTMGKKNVKDGKRSQRTPTHPVLSYSWGGHVYLLRVHEQKIKQAVLNSRTGKTNEVEVGTLVFEEAGKWMMDDAVLAIQWLNVNQMAIFTASTLSIYDVHGMKIVEAVRFDSSSLVSPSLGSTGNGSVSYSDSVRDIAHSIRTYKGKLFLLGRQELLVGTLLSWADRILSFVEQGDFLSAIDLTRTYYTGEAPGNRNGLPEDPEERQIVIADKIHDLMVASSRYAFSEDRMTDGTHASLDGRGVDRTSLFEDLVATCARACIALDDFDFLFEELFQQYENAGIYRMFLHQLEPFVLNGSIPSVPPRITQRLVALHEEDGRPDLAERIIWHIEPSCLDINQAINLCRTHQLWDALVYVYTRALRDYVSPIIESLALIRSLQQNPAPTDTIIKNAYKIYSYLATVLCGKIYPSQEPMEPDEASFAKRDVYSFIFCGHSTVWPAEGGNLRYGTNISYARLLLRFDAESFLDCLDMAFEDSYLHDFPDMSRLMIVRILLDIMSSEDLSPSDATFMNIFIARNVPKYPHHIEVAPSILHNILIALATQPEVETREDRQLAAEYLLSVYTPHDGDRILQLFEDAGFYRILRSRYRHELRWGPLLTAFLHDPELRPSEIFSGLEEAIASSARDNKKQVPGDVINTLAISLDQLLQADVLATASLLDKHAPQLHETALQRPPLSDDRDQFVYLNHLIPDSEYDQYSTTPSFSTRINSRLRHHFVSLQCRFSPSGVISVLKRLQDDIDWPTALGICEEAGAYDAVIWALNYTGQPREALSKADTFEKQLTLDLARTLASPAPNSTESVKKYLNDLQAIGRRGISVCMEHSSSSSPAEVPLEDIWYQLLASQIHTVQTLSACCSTGKGSDAGLESEVLSTLRAIVQETFASLVSVSSTQAVSFPRLFKRLVDPAIHSGTTGILYAEFRTILTGMLESYRTDGDMLIISKHLIDRDVFDSVELYAKEKMRGWAPSCGADVEGVQIRLSRTGTIHHLRCSDLDF</sequence>
<evidence type="ECO:0000259" key="3">
    <source>
        <dbReference type="Pfam" id="PF12816"/>
    </source>
</evidence>
<feature type="compositionally biased region" description="Polar residues" evidence="2">
    <location>
        <begin position="132"/>
        <end position="167"/>
    </location>
</feature>
<dbReference type="GeneID" id="64658583"/>
<dbReference type="InterPro" id="IPR015943">
    <property type="entry name" value="WD40/YVTN_repeat-like_dom_sf"/>
</dbReference>
<dbReference type="PANTHER" id="PTHR12616:SF8">
    <property type="entry name" value="VACUOLAR PROTEIN SORTING-ASSOCIATED PROTEIN 8 HOMOLOG"/>
    <property type="match status" value="1"/>
</dbReference>
<dbReference type="Pfam" id="PF12816">
    <property type="entry name" value="TPR_Vps8"/>
    <property type="match status" value="1"/>
</dbReference>
<evidence type="ECO:0000256" key="2">
    <source>
        <dbReference type="SAM" id="MobiDB-lite"/>
    </source>
</evidence>
<dbReference type="PANTHER" id="PTHR12616">
    <property type="entry name" value="VACUOLAR PROTEIN SORTING VPS41"/>
    <property type="match status" value="1"/>
</dbReference>
<dbReference type="GO" id="GO:0006623">
    <property type="term" value="P:protein targeting to vacuole"/>
    <property type="evidence" value="ECO:0007669"/>
    <property type="project" value="InterPro"/>
</dbReference>
<comment type="similarity">
    <text evidence="1">Belongs to the VPS8 family.</text>
</comment>
<dbReference type="InterPro" id="IPR059070">
    <property type="entry name" value="TPR_VPS8_2"/>
</dbReference>
<dbReference type="GO" id="GO:0034058">
    <property type="term" value="P:endosomal vesicle fusion"/>
    <property type="evidence" value="ECO:0007669"/>
    <property type="project" value="TreeGrafter"/>
</dbReference>
<organism evidence="5 6">
    <name type="scientific">Suillus fuscotomentosus</name>
    <dbReference type="NCBI Taxonomy" id="1912939"/>
    <lineage>
        <taxon>Eukaryota</taxon>
        <taxon>Fungi</taxon>
        <taxon>Dikarya</taxon>
        <taxon>Basidiomycota</taxon>
        <taxon>Agaricomycotina</taxon>
        <taxon>Agaricomycetes</taxon>
        <taxon>Agaricomycetidae</taxon>
        <taxon>Boletales</taxon>
        <taxon>Suillineae</taxon>
        <taxon>Suillaceae</taxon>
        <taxon>Suillus</taxon>
    </lineage>
</organism>
<reference evidence="5" key="1">
    <citation type="journal article" date="2020" name="New Phytol.">
        <title>Comparative genomics reveals dynamic genome evolution in host specialist ectomycorrhizal fungi.</title>
        <authorList>
            <person name="Lofgren L.A."/>
            <person name="Nguyen N.H."/>
            <person name="Vilgalys R."/>
            <person name="Ruytinx J."/>
            <person name="Liao H.L."/>
            <person name="Branco S."/>
            <person name="Kuo A."/>
            <person name="LaButti K."/>
            <person name="Lipzen A."/>
            <person name="Andreopoulos W."/>
            <person name="Pangilinan J."/>
            <person name="Riley R."/>
            <person name="Hundley H."/>
            <person name="Na H."/>
            <person name="Barry K."/>
            <person name="Grigoriev I.V."/>
            <person name="Stajich J.E."/>
            <person name="Kennedy P.G."/>
        </authorList>
    </citation>
    <scope>NUCLEOTIDE SEQUENCE</scope>
    <source>
        <strain evidence="5">FC203</strain>
    </source>
</reference>
<feature type="compositionally biased region" description="Acidic residues" evidence="2">
    <location>
        <begin position="51"/>
        <end position="63"/>
    </location>
</feature>
<feature type="domain" description="Vacuolar protein sorting-associated protein 8 central" evidence="3">
    <location>
        <begin position="758"/>
        <end position="946"/>
    </location>
</feature>
<protein>
    <submittedName>
        <fullName evidence="5">Golgi CORVET complex core vacuolar protein 8-domain-containing protein</fullName>
    </submittedName>
</protein>
<evidence type="ECO:0000313" key="6">
    <source>
        <dbReference type="Proteomes" id="UP001195769"/>
    </source>
</evidence>
<dbReference type="RefSeq" id="XP_041226244.1">
    <property type="nucleotide sequence ID" value="XM_041364285.1"/>
</dbReference>
<feature type="compositionally biased region" description="Acidic residues" evidence="2">
    <location>
        <begin position="1"/>
        <end position="21"/>
    </location>
</feature>
<accession>A0AAD4E6K1</accession>
<keyword evidence="6" id="KW-1185">Reference proteome</keyword>
<dbReference type="InterPro" id="IPR045111">
    <property type="entry name" value="Vps41/Vps8"/>
</dbReference>
<feature type="domain" description="VPS8-like TPR-like repeats" evidence="4">
    <location>
        <begin position="1268"/>
        <end position="1427"/>
    </location>
</feature>
<dbReference type="InterPro" id="IPR036322">
    <property type="entry name" value="WD40_repeat_dom_sf"/>
</dbReference>
<dbReference type="GO" id="GO:0005770">
    <property type="term" value="C:late endosome"/>
    <property type="evidence" value="ECO:0007669"/>
    <property type="project" value="TreeGrafter"/>
</dbReference>
<dbReference type="GO" id="GO:0030897">
    <property type="term" value="C:HOPS complex"/>
    <property type="evidence" value="ECO:0007669"/>
    <property type="project" value="TreeGrafter"/>
</dbReference>
<feature type="region of interest" description="Disordered" evidence="2">
    <location>
        <begin position="1"/>
        <end position="84"/>
    </location>
</feature>
<dbReference type="EMBL" id="JABBWK010000026">
    <property type="protein sequence ID" value="KAG1900668.1"/>
    <property type="molecule type" value="Genomic_DNA"/>
</dbReference>
<dbReference type="SUPFAM" id="SSF50978">
    <property type="entry name" value="WD40 repeat-like"/>
    <property type="match status" value="1"/>
</dbReference>
<evidence type="ECO:0000313" key="5">
    <source>
        <dbReference type="EMBL" id="KAG1900668.1"/>
    </source>
</evidence>